<dbReference type="NCBIfam" id="TIGR00200">
    <property type="entry name" value="cinA_nterm"/>
    <property type="match status" value="1"/>
</dbReference>
<name>A0ABT3TK26_9GAMM</name>
<comment type="similarity">
    <text evidence="1">Belongs to the CinA family.</text>
</comment>
<organism evidence="3 4">
    <name type="scientific">Candidatus Litorirhabdus singularis</name>
    <dbReference type="NCBI Taxonomy" id="2518993"/>
    <lineage>
        <taxon>Bacteria</taxon>
        <taxon>Pseudomonadati</taxon>
        <taxon>Pseudomonadota</taxon>
        <taxon>Gammaproteobacteria</taxon>
        <taxon>Cellvibrionales</taxon>
        <taxon>Halieaceae</taxon>
        <taxon>Candidatus Litorirhabdus</taxon>
    </lineage>
</organism>
<dbReference type="InterPro" id="IPR036425">
    <property type="entry name" value="MoaB/Mog-like_dom_sf"/>
</dbReference>
<evidence type="ECO:0000259" key="2">
    <source>
        <dbReference type="SMART" id="SM00852"/>
    </source>
</evidence>
<dbReference type="InterPro" id="IPR036653">
    <property type="entry name" value="CinA-like_C"/>
</dbReference>
<dbReference type="InterPro" id="IPR008136">
    <property type="entry name" value="CinA_C"/>
</dbReference>
<protein>
    <recommendedName>
        <fullName evidence="1">CinA-like protein</fullName>
    </recommendedName>
</protein>
<sequence>MNQHNPVVQLLLTGNEIMSGDTVDSNSSMIALRLAELGIAIHRKVTVGDAPALLTAELRDLCKQSDVVIVNGGLGPTIDDLTAEILAAVADVPLQENPLARLHIENWCEARGAAVNAANLKQALLPAGATIVDNAIGSAVGFELEVEGCLVICTPGVPSELRLMLDNILQNLRERLGKSGEVDIIRLQTFGLGESTAQQIISDQYSDWPAQVELGFRAGAPQMEIKLTVSDPAARDAQLACKEKLYQLFGDHIIGEGDSSLAQQVVTLLADRGETLTTAESCTGGLIASMLTRIPGSSAAFHAGFVTYANSIKQTVLDVPESLLQQSGAVSEGVVIAMAKGAMQRADADYGIAVSGVAGPDGGTEEKPVGTVWLAWGSRDNIQTRCLLWPVERTLFQTMIAAAGLDMIRRRLLGIEQDPSYFRSRQAK</sequence>
<dbReference type="SUPFAM" id="SSF53218">
    <property type="entry name" value="Molybdenum cofactor biosynthesis proteins"/>
    <property type="match status" value="1"/>
</dbReference>
<evidence type="ECO:0000313" key="4">
    <source>
        <dbReference type="Proteomes" id="UP001143362"/>
    </source>
</evidence>
<dbReference type="PANTHER" id="PTHR13939:SF0">
    <property type="entry name" value="NMN AMIDOHYDROLASE-LIKE PROTEIN YFAY"/>
    <property type="match status" value="1"/>
</dbReference>
<dbReference type="EMBL" id="SHNN01000004">
    <property type="protein sequence ID" value="MCX2982661.1"/>
    <property type="molecule type" value="Genomic_DNA"/>
</dbReference>
<dbReference type="Gene3D" id="3.30.70.2860">
    <property type="match status" value="1"/>
</dbReference>
<dbReference type="RefSeq" id="WP_279246693.1">
    <property type="nucleotide sequence ID" value="NZ_SHNN01000004.1"/>
</dbReference>
<accession>A0ABT3TK26</accession>
<evidence type="ECO:0000313" key="3">
    <source>
        <dbReference type="EMBL" id="MCX2982661.1"/>
    </source>
</evidence>
<dbReference type="NCBIfam" id="TIGR00199">
    <property type="entry name" value="PncC_domain"/>
    <property type="match status" value="1"/>
</dbReference>
<dbReference type="InterPro" id="IPR008135">
    <property type="entry name" value="Competence-induced_CinA"/>
</dbReference>
<keyword evidence="4" id="KW-1185">Reference proteome</keyword>
<dbReference type="InterPro" id="IPR001453">
    <property type="entry name" value="MoaB/Mog_dom"/>
</dbReference>
<dbReference type="Pfam" id="PF00994">
    <property type="entry name" value="MoCF_biosynth"/>
    <property type="match status" value="1"/>
</dbReference>
<reference evidence="3" key="1">
    <citation type="submission" date="2019-02" db="EMBL/GenBank/DDBJ databases">
        <authorList>
            <person name="Li S.-H."/>
        </authorList>
    </citation>
    <scope>NUCLEOTIDE SEQUENCE</scope>
    <source>
        <strain evidence="3">IMCC14734</strain>
    </source>
</reference>
<dbReference type="CDD" id="cd00885">
    <property type="entry name" value="cinA"/>
    <property type="match status" value="1"/>
</dbReference>
<gene>
    <name evidence="3" type="ORF">EYC98_17505</name>
</gene>
<dbReference type="PANTHER" id="PTHR13939">
    <property type="entry name" value="NICOTINAMIDE-NUCLEOTIDE AMIDOHYDROLASE PNCC"/>
    <property type="match status" value="1"/>
</dbReference>
<feature type="domain" description="MoaB/Mog" evidence="2">
    <location>
        <begin position="9"/>
        <end position="175"/>
    </location>
</feature>
<dbReference type="PIRSF" id="PIRSF006728">
    <property type="entry name" value="CinA"/>
    <property type="match status" value="1"/>
</dbReference>
<dbReference type="HAMAP" id="MF_00226_B">
    <property type="entry name" value="CinA_B"/>
    <property type="match status" value="1"/>
</dbReference>
<dbReference type="Gene3D" id="3.90.950.20">
    <property type="entry name" value="CinA-like"/>
    <property type="match status" value="1"/>
</dbReference>
<dbReference type="Gene3D" id="3.40.980.10">
    <property type="entry name" value="MoaB/Mog-like domain"/>
    <property type="match status" value="1"/>
</dbReference>
<dbReference type="Proteomes" id="UP001143362">
    <property type="component" value="Unassembled WGS sequence"/>
</dbReference>
<dbReference type="SMART" id="SM00852">
    <property type="entry name" value="MoCF_biosynth"/>
    <property type="match status" value="1"/>
</dbReference>
<comment type="caution">
    <text evidence="3">The sequence shown here is derived from an EMBL/GenBank/DDBJ whole genome shotgun (WGS) entry which is preliminary data.</text>
</comment>
<proteinExistence type="inferred from homology"/>
<evidence type="ECO:0000256" key="1">
    <source>
        <dbReference type="HAMAP-Rule" id="MF_00226"/>
    </source>
</evidence>
<dbReference type="SUPFAM" id="SSF142433">
    <property type="entry name" value="CinA-like"/>
    <property type="match status" value="1"/>
</dbReference>
<dbReference type="Pfam" id="PF02464">
    <property type="entry name" value="CinA"/>
    <property type="match status" value="1"/>
</dbReference>
<dbReference type="InterPro" id="IPR050101">
    <property type="entry name" value="CinA"/>
</dbReference>